<keyword evidence="3" id="KW-1185">Reference proteome</keyword>
<dbReference type="EMBL" id="LXJU01000001">
    <property type="protein sequence ID" value="OGE57685.1"/>
    <property type="molecule type" value="Genomic_DNA"/>
</dbReference>
<evidence type="ECO:0000313" key="2">
    <source>
        <dbReference type="EMBL" id="OGE57685.1"/>
    </source>
</evidence>
<comment type="caution">
    <text evidence="2">The sequence shown here is derived from an EMBL/GenBank/DDBJ whole genome shotgun (WGS) entry which is preliminary data.</text>
</comment>
<organism evidence="2 3">
    <name type="scientific">Penicillium arizonense</name>
    <dbReference type="NCBI Taxonomy" id="1835702"/>
    <lineage>
        <taxon>Eukaryota</taxon>
        <taxon>Fungi</taxon>
        <taxon>Dikarya</taxon>
        <taxon>Ascomycota</taxon>
        <taxon>Pezizomycotina</taxon>
        <taxon>Eurotiomycetes</taxon>
        <taxon>Eurotiomycetidae</taxon>
        <taxon>Eurotiales</taxon>
        <taxon>Aspergillaceae</taxon>
        <taxon>Penicillium</taxon>
    </lineage>
</organism>
<dbReference type="Proteomes" id="UP000177622">
    <property type="component" value="Unassembled WGS sequence"/>
</dbReference>
<name>A0A1F5LWZ8_PENAI</name>
<gene>
    <name evidence="2" type="ORF">PENARI_c001G07083</name>
</gene>
<sequence>MSTFVNILALVPLALAASPMMTMSDQPMIFKEPDYAMHAGAMGMRVMADGKCVNFDTMPDYRMNVGSIYVPCPAESTHEMMCSMYSDHVCKDEMFTFTRPHMQLMKKSNERDIGSHVRSMKCMSIESPADRHGHIFNSDNPSTMTAATCMNDICSTEMPCWSMYPGYGMYCSPSSKTCQRQAMNGETCHEDVQCQETAACINGKCAGVPDNFRCPTGSECPSGMTCRPHRMMNVFGMATIERVCMYDTDSRSTMCSPGMGCTNNFQCSLQYHF</sequence>
<dbReference type="AlphaFoldDB" id="A0A1F5LWZ8"/>
<dbReference type="RefSeq" id="XP_022493108.1">
    <property type="nucleotide sequence ID" value="XM_022626687.1"/>
</dbReference>
<proteinExistence type="predicted"/>
<accession>A0A1F5LWZ8</accession>
<feature type="chain" id="PRO_5009519943" evidence="1">
    <location>
        <begin position="17"/>
        <end position="273"/>
    </location>
</feature>
<dbReference type="GeneID" id="34571421"/>
<evidence type="ECO:0000313" key="3">
    <source>
        <dbReference type="Proteomes" id="UP000177622"/>
    </source>
</evidence>
<dbReference type="OrthoDB" id="4341155at2759"/>
<protein>
    <submittedName>
        <fullName evidence="2">Uncharacterized protein</fullName>
    </submittedName>
</protein>
<keyword evidence="1" id="KW-0732">Signal</keyword>
<feature type="signal peptide" evidence="1">
    <location>
        <begin position="1"/>
        <end position="16"/>
    </location>
</feature>
<evidence type="ECO:0000256" key="1">
    <source>
        <dbReference type="SAM" id="SignalP"/>
    </source>
</evidence>
<reference evidence="2 3" key="1">
    <citation type="journal article" date="2016" name="Sci. Rep.">
        <title>Penicillium arizonense, a new, genome sequenced fungal species, reveals a high chemical diversity in secreted metabolites.</title>
        <authorList>
            <person name="Grijseels S."/>
            <person name="Nielsen J.C."/>
            <person name="Randelovic M."/>
            <person name="Nielsen J."/>
            <person name="Nielsen K.F."/>
            <person name="Workman M."/>
            <person name="Frisvad J.C."/>
        </authorList>
    </citation>
    <scope>NUCLEOTIDE SEQUENCE [LARGE SCALE GENOMIC DNA]</scope>
    <source>
        <strain evidence="2 3">CBS 141311</strain>
    </source>
</reference>